<dbReference type="GeneID" id="5027942"/>
<dbReference type="Proteomes" id="UP000000600">
    <property type="component" value="Unassembled WGS sequence"/>
</dbReference>
<proteinExistence type="predicted"/>
<dbReference type="AlphaFoldDB" id="A0CVE3"/>
<evidence type="ECO:0000313" key="2">
    <source>
        <dbReference type="Proteomes" id="UP000000600"/>
    </source>
</evidence>
<dbReference type="OMA" id="MEICEQF"/>
<name>A0CVE3_PARTE</name>
<evidence type="ECO:0000313" key="1">
    <source>
        <dbReference type="EMBL" id="CAK74760.1"/>
    </source>
</evidence>
<organism evidence="1 2">
    <name type="scientific">Paramecium tetraurelia</name>
    <dbReference type="NCBI Taxonomy" id="5888"/>
    <lineage>
        <taxon>Eukaryota</taxon>
        <taxon>Sar</taxon>
        <taxon>Alveolata</taxon>
        <taxon>Ciliophora</taxon>
        <taxon>Intramacronucleata</taxon>
        <taxon>Oligohymenophorea</taxon>
        <taxon>Peniculida</taxon>
        <taxon>Parameciidae</taxon>
        <taxon>Paramecium</taxon>
    </lineage>
</organism>
<dbReference type="RefSeq" id="XP_001442157.1">
    <property type="nucleotide sequence ID" value="XM_001442120.1"/>
</dbReference>
<sequence>MEICEQFKETVKMRYLIQLQEQDDNKRQTMLFSVCRKLSRILPFPSVISVLQQKPNILKYLLIASQLFENSALLLFYALQERYWEEQDYVKLYFDCVIKCLINQESNCQTVINNETKLRWFLLENSKNFINKIQIPFFNNEIVCQKVNNFFKSFVKYNSNFDMLNSCFQFALEKRNVWILLRELDLQFETEVEDSLVALSQVMSTKNLDFISEKVEQKREEASSYGLTKKELKQQMLEEWLFQPSEVPLLVANHATIDQLSSEVFKSNMLLDLFLSFILFPTRNPQVVPNKLYNIYVDLNPPEPPSFRQLNVNVSSEKRPLIQFRAFRTMQVLTDNRNNFLLTRANKEYYQRAYSMLYECLKQDLVAITICPEIIVQYLSFLLYQEPDISTFFLIFYNIPYRLMLFLDIPEISQLFTQLMSFLHTPYNKVHTESNNLIWQYFDVSNFFSDLLKMTIFDSKTIDEVITQKSNEFYRPKKLEDVLKRPDFTPLQVEKQFPYPEQKKVAEEIDELDQDLDLIFPYLPNKCQKTLKIFERMLDQATKKKESKAKQRMSLTATPPQFLQTKNLKTEEQTPVVFSPTRRRTILAPRLASILEGSLKKSIVVNPVEFDTIPQTTTTSTTRSQLQALTNPNNLFGVLTEQIQLINNKNTSEVIQKPMYQRMLVKRPTQIIMLHSRSISNQKRISQQSSQINITESLNKSKIQNSIILNKFTHLVGSIKTYDIDKEFCIYPPELKDQQIDDFEKLAFDDQFQKLTQRNENYTKGALQCIYDILHMIFAQTKFILSNNHQFENPDYYLNILMGENKSQFINIIAKNYLLKQKSEEDLLCTFIIAGRIYNLVLSQQNTQLLNFNFQEHLILITKILLTQLLTSRLSIRAITLLESVTLILENTKSKLLTHIPISFWHLLIESYSIHNTNQIFINYFRRILITTFIYGNLVVYNRVLLKINFLSYFRESPEQIKQIFLVLYMMFKLRQDGLKQLNKQITMLSSWNALTEQFNKDLQRLDQQKYQEYTKGLRKEDLAQIQTLIENKDLIKNQFYKP</sequence>
<reference evidence="1 2" key="1">
    <citation type="journal article" date="2006" name="Nature">
        <title>Global trends of whole-genome duplications revealed by the ciliate Paramecium tetraurelia.</title>
        <authorList>
            <consortium name="Genoscope"/>
            <person name="Aury J.-M."/>
            <person name="Jaillon O."/>
            <person name="Duret L."/>
            <person name="Noel B."/>
            <person name="Jubin C."/>
            <person name="Porcel B.M."/>
            <person name="Segurens B."/>
            <person name="Daubin V."/>
            <person name="Anthouard V."/>
            <person name="Aiach N."/>
            <person name="Arnaiz O."/>
            <person name="Billaut A."/>
            <person name="Beisson J."/>
            <person name="Blanc I."/>
            <person name="Bouhouche K."/>
            <person name="Camara F."/>
            <person name="Duharcourt S."/>
            <person name="Guigo R."/>
            <person name="Gogendeau D."/>
            <person name="Katinka M."/>
            <person name="Keller A.-M."/>
            <person name="Kissmehl R."/>
            <person name="Klotz C."/>
            <person name="Koll F."/>
            <person name="Le Moue A."/>
            <person name="Lepere C."/>
            <person name="Malinsky S."/>
            <person name="Nowacki M."/>
            <person name="Nowak J.K."/>
            <person name="Plattner H."/>
            <person name="Poulain J."/>
            <person name="Ruiz F."/>
            <person name="Serrano V."/>
            <person name="Zagulski M."/>
            <person name="Dessen P."/>
            <person name="Betermier M."/>
            <person name="Weissenbach J."/>
            <person name="Scarpelli C."/>
            <person name="Schachter V."/>
            <person name="Sperling L."/>
            <person name="Meyer E."/>
            <person name="Cohen J."/>
            <person name="Wincker P."/>
        </authorList>
    </citation>
    <scope>NUCLEOTIDE SEQUENCE [LARGE SCALE GENOMIC DNA]</scope>
    <source>
        <strain evidence="1 2">Stock d4-2</strain>
    </source>
</reference>
<dbReference type="KEGG" id="ptm:GSPATT00010928001"/>
<dbReference type="EMBL" id="CT868196">
    <property type="protein sequence ID" value="CAK74760.1"/>
    <property type="molecule type" value="Genomic_DNA"/>
</dbReference>
<protein>
    <submittedName>
        <fullName evidence="1">Uncharacterized protein</fullName>
    </submittedName>
</protein>
<dbReference type="InParanoid" id="A0CVE3"/>
<gene>
    <name evidence="1" type="ORF">GSPATT00010928001</name>
</gene>
<dbReference type="OrthoDB" id="298020at2759"/>
<accession>A0CVE3</accession>
<dbReference type="HOGENOM" id="CLU_305767_0_0_1"/>
<keyword evidence="2" id="KW-1185">Reference proteome</keyword>